<reference evidence="1" key="1">
    <citation type="submission" date="2016-09" db="EMBL/GenBank/DDBJ databases">
        <authorList>
            <person name="Capua I."/>
            <person name="De Benedictis P."/>
            <person name="Joannis T."/>
            <person name="Lombin L.H."/>
            <person name="Cattoli G."/>
        </authorList>
    </citation>
    <scope>NUCLEOTIDE SEQUENCE</scope>
</reference>
<dbReference type="AlphaFoldDB" id="A0A1E1XKR2"/>
<reference evidence="1" key="2">
    <citation type="journal article" date="2017" name="Front. Cell. Infect. Microbiol.">
        <title>Analysis of the Salivary Gland Transcriptome of Unfed and Partially Fed Amblyomma sculptum Ticks and Descriptive Proteome of the Saliva.</title>
        <authorList>
            <person name="Esteves E."/>
            <person name="Maruyama S.R."/>
            <person name="Kawahara R."/>
            <person name="Fujita A."/>
            <person name="Martins L.A."/>
            <person name="Righi A.A."/>
            <person name="Costa F.B."/>
            <person name="Palmisano G."/>
            <person name="Labruna M.B."/>
            <person name="Sa-Nunes A."/>
            <person name="Ribeiro J.M.C."/>
            <person name="Fogaca A.C."/>
        </authorList>
    </citation>
    <scope>NUCLEOTIDE SEQUENCE</scope>
</reference>
<evidence type="ECO:0000313" key="1">
    <source>
        <dbReference type="EMBL" id="JAT99783.1"/>
    </source>
</evidence>
<dbReference type="EMBL" id="GFAA01003651">
    <property type="protein sequence ID" value="JAT99783.1"/>
    <property type="molecule type" value="mRNA"/>
</dbReference>
<feature type="non-terminal residue" evidence="1">
    <location>
        <position position="1"/>
    </location>
</feature>
<sequence length="392" mass="44193">LQQLISLSADHLGQLGLSFNVKKSAVLRFAGDKTSVSTVHLPSGEPIPQTSDYRYLGVTISAQGGLYAAHEERARLSSQRACCILRRRCLWGCSRYVMVRELWKAVHVPGLTFANAVVCMSASTRAWLERGQHEVGRVALGCHGRVAIEAIQGDLGWSSFEAREASSKIAFEERLRILPDTRWARRVFRYLYFKGIGTQWRARVQRLRGKFGFLARTTESTEETERQPSRKVRAQVQAAEAAKWHSDMQKKTTLQLYRAHKKEIAREQLYDNSGGSALLFEARAGALRTLVYRRRFDPSADVQAAICRTCGKEEELPEHLVLHCDGLSPPQADGATFPRALGFEAGEGEREGERGANRRTPTKAVSITKARLQRWWQMTRRCPIPRTEPTQT</sequence>
<accession>A0A1E1XKR2</accession>
<organism evidence="1">
    <name type="scientific">Amblyomma sculptum</name>
    <name type="common">Tick</name>
    <dbReference type="NCBI Taxonomy" id="1581419"/>
    <lineage>
        <taxon>Eukaryota</taxon>
        <taxon>Metazoa</taxon>
        <taxon>Ecdysozoa</taxon>
        <taxon>Arthropoda</taxon>
        <taxon>Chelicerata</taxon>
        <taxon>Arachnida</taxon>
        <taxon>Acari</taxon>
        <taxon>Parasitiformes</taxon>
        <taxon>Ixodida</taxon>
        <taxon>Ixodoidea</taxon>
        <taxon>Ixodidae</taxon>
        <taxon>Amblyomminae</taxon>
        <taxon>Amblyomma</taxon>
    </lineage>
</organism>
<proteinExistence type="evidence at transcript level"/>
<name>A0A1E1XKR2_AMBSC</name>
<protein>
    <submittedName>
        <fullName evidence="1">Putative tick transposon</fullName>
    </submittedName>
</protein>